<keyword evidence="4 8" id="KW-0547">Nucleotide-binding</keyword>
<evidence type="ECO:0000313" key="10">
    <source>
        <dbReference type="EMBL" id="PVU76527.1"/>
    </source>
</evidence>
<dbReference type="EC" id="2.7.4.9" evidence="8"/>
<dbReference type="GO" id="GO:0004798">
    <property type="term" value="F:dTMP kinase activity"/>
    <property type="evidence" value="ECO:0007669"/>
    <property type="project" value="UniProtKB-UniRule"/>
</dbReference>
<dbReference type="InterPro" id="IPR027417">
    <property type="entry name" value="P-loop_NTPase"/>
</dbReference>
<accession>A0A2T9X8U3</accession>
<dbReference type="Gene3D" id="3.40.50.300">
    <property type="entry name" value="P-loop containing nucleotide triphosphate hydrolases"/>
    <property type="match status" value="1"/>
</dbReference>
<evidence type="ECO:0000256" key="4">
    <source>
        <dbReference type="ARBA" id="ARBA00022741"/>
    </source>
</evidence>
<keyword evidence="5 8" id="KW-0418">Kinase</keyword>
<dbReference type="InterPro" id="IPR018094">
    <property type="entry name" value="Thymidylate_kinase"/>
</dbReference>
<protein>
    <recommendedName>
        <fullName evidence="8">Probable thymidylate kinase</fullName>
        <ecNumber evidence="8">2.7.4.9</ecNumber>
    </recommendedName>
    <alternativeName>
        <fullName evidence="8">dTMP kinase</fullName>
    </alternativeName>
</protein>
<keyword evidence="6 8" id="KW-0067">ATP-binding</keyword>
<keyword evidence="3 8" id="KW-0545">Nucleotide biosynthesis</keyword>
<dbReference type="InterPro" id="IPR039430">
    <property type="entry name" value="Thymidylate_kin-like_dom"/>
</dbReference>
<evidence type="ECO:0000256" key="8">
    <source>
        <dbReference type="HAMAP-Rule" id="MF_00165"/>
    </source>
</evidence>
<dbReference type="GO" id="GO:0006233">
    <property type="term" value="P:dTDP biosynthetic process"/>
    <property type="evidence" value="ECO:0007669"/>
    <property type="project" value="InterPro"/>
</dbReference>
<organism evidence="10 11">
    <name type="scientific">Acidianus hospitalis</name>
    <dbReference type="NCBI Taxonomy" id="563177"/>
    <lineage>
        <taxon>Archaea</taxon>
        <taxon>Thermoproteota</taxon>
        <taxon>Thermoprotei</taxon>
        <taxon>Sulfolobales</taxon>
        <taxon>Sulfolobaceae</taxon>
        <taxon>Acidianus</taxon>
    </lineage>
</organism>
<dbReference type="Proteomes" id="UP000245638">
    <property type="component" value="Unassembled WGS sequence"/>
</dbReference>
<dbReference type="PANTHER" id="PTHR10344">
    <property type="entry name" value="THYMIDYLATE KINASE"/>
    <property type="match status" value="1"/>
</dbReference>
<evidence type="ECO:0000256" key="3">
    <source>
        <dbReference type="ARBA" id="ARBA00022727"/>
    </source>
</evidence>
<sequence>MLIAIEGIDGSGKTTLAKELKKWLENEKKKKVLLTAEPFTEEISKLIQEEGWKDPVTLTLLFSADRGVHVNWIMKQNQYDIIITDRYYYSTIAYQSAMGIDKNWIIEVNKFFPKPELTLLLDIPAEIAITRIKKDDKFNFKEKLSLLKKVRENYLEIAKNENSIKIINSTKTFEEVLSEAKNYVEELIS</sequence>
<dbReference type="CDD" id="cd01672">
    <property type="entry name" value="TMPK"/>
    <property type="match status" value="1"/>
</dbReference>
<evidence type="ECO:0000313" key="11">
    <source>
        <dbReference type="Proteomes" id="UP000245638"/>
    </source>
</evidence>
<dbReference type="PANTHER" id="PTHR10344:SF4">
    <property type="entry name" value="UMP-CMP KINASE 2, MITOCHONDRIAL"/>
    <property type="match status" value="1"/>
</dbReference>
<dbReference type="NCBIfam" id="TIGR00041">
    <property type="entry name" value="DTMP_kinase"/>
    <property type="match status" value="1"/>
</dbReference>
<dbReference type="InterPro" id="IPR018095">
    <property type="entry name" value="Thymidylate_kin_CS"/>
</dbReference>
<comment type="similarity">
    <text evidence="1 8">Belongs to the thymidylate kinase family.</text>
</comment>
<evidence type="ECO:0000259" key="9">
    <source>
        <dbReference type="Pfam" id="PF02223"/>
    </source>
</evidence>
<feature type="domain" description="Thymidylate kinase-like" evidence="9">
    <location>
        <begin position="5"/>
        <end position="178"/>
    </location>
</feature>
<dbReference type="GO" id="GO:0005737">
    <property type="term" value="C:cytoplasm"/>
    <property type="evidence" value="ECO:0007669"/>
    <property type="project" value="TreeGrafter"/>
</dbReference>
<keyword evidence="2 8" id="KW-0808">Transferase</keyword>
<evidence type="ECO:0000256" key="6">
    <source>
        <dbReference type="ARBA" id="ARBA00022840"/>
    </source>
</evidence>
<evidence type="ECO:0000256" key="5">
    <source>
        <dbReference type="ARBA" id="ARBA00022777"/>
    </source>
</evidence>
<dbReference type="GO" id="GO:0006235">
    <property type="term" value="P:dTTP biosynthetic process"/>
    <property type="evidence" value="ECO:0007669"/>
    <property type="project" value="UniProtKB-UniRule"/>
</dbReference>
<dbReference type="Pfam" id="PF02223">
    <property type="entry name" value="Thymidylate_kin"/>
    <property type="match status" value="1"/>
</dbReference>
<gene>
    <name evidence="8 10" type="primary">tmk</name>
    <name evidence="10" type="ORF">DDW13_02840</name>
</gene>
<comment type="caution">
    <text evidence="10">The sequence shown here is derived from an EMBL/GenBank/DDBJ whole genome shotgun (WGS) entry which is preliminary data.</text>
</comment>
<proteinExistence type="inferred from homology"/>
<dbReference type="GO" id="GO:0006227">
    <property type="term" value="P:dUDP biosynthetic process"/>
    <property type="evidence" value="ECO:0007669"/>
    <property type="project" value="TreeGrafter"/>
</dbReference>
<evidence type="ECO:0000256" key="2">
    <source>
        <dbReference type="ARBA" id="ARBA00022679"/>
    </source>
</evidence>
<comment type="catalytic activity">
    <reaction evidence="7 8">
        <text>dTMP + ATP = dTDP + ADP</text>
        <dbReference type="Rhea" id="RHEA:13517"/>
        <dbReference type="ChEBI" id="CHEBI:30616"/>
        <dbReference type="ChEBI" id="CHEBI:58369"/>
        <dbReference type="ChEBI" id="CHEBI:63528"/>
        <dbReference type="ChEBI" id="CHEBI:456216"/>
        <dbReference type="EC" id="2.7.4.9"/>
    </reaction>
</comment>
<dbReference type="PROSITE" id="PS01331">
    <property type="entry name" value="THYMIDYLATE_KINASE"/>
    <property type="match status" value="1"/>
</dbReference>
<dbReference type="HAMAP" id="MF_00165">
    <property type="entry name" value="Thymidylate_kinase"/>
    <property type="match status" value="1"/>
</dbReference>
<dbReference type="EMBL" id="QEFD01000089">
    <property type="protein sequence ID" value="PVU76527.1"/>
    <property type="molecule type" value="Genomic_DNA"/>
</dbReference>
<dbReference type="SUPFAM" id="SSF52540">
    <property type="entry name" value="P-loop containing nucleoside triphosphate hydrolases"/>
    <property type="match status" value="1"/>
</dbReference>
<reference evidence="10 11" key="1">
    <citation type="journal article" date="2015" name="Appl. Environ. Microbiol.">
        <title>Nanoarchaeota, Their Sulfolobales Host, and Nanoarchaeota Virus Distribution across Yellowstone National Park Hot Springs.</title>
        <authorList>
            <person name="Munson-McGee J.H."/>
            <person name="Field E.K."/>
            <person name="Bateson M."/>
            <person name="Rooney C."/>
            <person name="Stepanauskas R."/>
            <person name="Young M.J."/>
        </authorList>
    </citation>
    <scope>NUCLEOTIDE SEQUENCE [LARGE SCALE GENOMIC DNA]</scope>
    <source>
        <strain evidence="10">SCGC AC-742_N10</strain>
    </source>
</reference>
<dbReference type="GO" id="GO:0005524">
    <property type="term" value="F:ATP binding"/>
    <property type="evidence" value="ECO:0007669"/>
    <property type="project" value="UniProtKB-UniRule"/>
</dbReference>
<feature type="binding site" evidence="8">
    <location>
        <begin position="7"/>
        <end position="14"/>
    </location>
    <ligand>
        <name>ATP</name>
        <dbReference type="ChEBI" id="CHEBI:30616"/>
    </ligand>
</feature>
<evidence type="ECO:0000256" key="1">
    <source>
        <dbReference type="ARBA" id="ARBA00009776"/>
    </source>
</evidence>
<dbReference type="AlphaFoldDB" id="A0A2T9X8U3"/>
<name>A0A2T9X8U3_9CREN</name>
<evidence type="ECO:0000256" key="7">
    <source>
        <dbReference type="ARBA" id="ARBA00048743"/>
    </source>
</evidence>